<keyword evidence="1" id="KW-1133">Transmembrane helix</keyword>
<dbReference type="PROSITE" id="PS51257">
    <property type="entry name" value="PROKAR_LIPOPROTEIN"/>
    <property type="match status" value="1"/>
</dbReference>
<gene>
    <name evidence="3" type="ORF">E0E05_04805</name>
</gene>
<dbReference type="EMBL" id="CP036532">
    <property type="protein sequence ID" value="QBK29981.1"/>
    <property type="molecule type" value="Genomic_DNA"/>
</dbReference>
<sequence>MRLPIARALIAGADPHWLVLASMAISMQALTACPDHRVAWHFKTDYVNGMDKFANDGPLAFTLREMHGLSRSARFWAVLAGIIAVLGLAGPFDSFGTMSLAERTFYWALVVIGSFAVGLFVSMLTTVSVEGAGLPAPVALLLGSLLAALPIAAYNGLVQAVFFRSGLPAEFIEVLPYALVISVIVAFTYRYARGDDPEPAAIGPGEGAPVSSAVLEKLPQRIGKDVICVQAQDHYVKVTTPLGSALVLMKLSHAERDLAALDGLRVHRSWWVRKRHANRLARADGKLFIETTDGATVPVGRKYREQVLALFEAG</sequence>
<dbReference type="SMART" id="SM00850">
    <property type="entry name" value="LytTR"/>
    <property type="match status" value="1"/>
</dbReference>
<feature type="transmembrane region" description="Helical" evidence="1">
    <location>
        <begin position="104"/>
        <end position="127"/>
    </location>
</feature>
<keyword evidence="1" id="KW-0812">Transmembrane</keyword>
<dbReference type="PROSITE" id="PS50930">
    <property type="entry name" value="HTH_LYTTR"/>
    <property type="match status" value="1"/>
</dbReference>
<proteinExistence type="predicted"/>
<dbReference type="Proteomes" id="UP000293719">
    <property type="component" value="Chromosome"/>
</dbReference>
<dbReference type="Gene3D" id="2.40.50.1020">
    <property type="entry name" value="LytTr DNA-binding domain"/>
    <property type="match status" value="1"/>
</dbReference>
<dbReference type="AlphaFoldDB" id="A0A4P6UY68"/>
<organism evidence="3 4">
    <name type="scientific">Roseitalea porphyridii</name>
    <dbReference type="NCBI Taxonomy" id="1852022"/>
    <lineage>
        <taxon>Bacteria</taxon>
        <taxon>Pseudomonadati</taxon>
        <taxon>Pseudomonadota</taxon>
        <taxon>Alphaproteobacteria</taxon>
        <taxon>Hyphomicrobiales</taxon>
        <taxon>Ahrensiaceae</taxon>
        <taxon>Roseitalea</taxon>
    </lineage>
</organism>
<dbReference type="KEGG" id="rpod:E0E05_04805"/>
<feature type="transmembrane region" description="Helical" evidence="1">
    <location>
        <begin position="73"/>
        <end position="92"/>
    </location>
</feature>
<evidence type="ECO:0000313" key="3">
    <source>
        <dbReference type="EMBL" id="QBK29981.1"/>
    </source>
</evidence>
<evidence type="ECO:0000259" key="2">
    <source>
        <dbReference type="PROSITE" id="PS50930"/>
    </source>
</evidence>
<dbReference type="Pfam" id="PF04397">
    <property type="entry name" value="LytTR"/>
    <property type="match status" value="1"/>
</dbReference>
<protein>
    <submittedName>
        <fullName evidence="3">LytTR family transcriptional regulator</fullName>
    </submittedName>
</protein>
<name>A0A4P6UY68_9HYPH</name>
<feature type="transmembrane region" description="Helical" evidence="1">
    <location>
        <begin position="139"/>
        <end position="162"/>
    </location>
</feature>
<evidence type="ECO:0000313" key="4">
    <source>
        <dbReference type="Proteomes" id="UP000293719"/>
    </source>
</evidence>
<evidence type="ECO:0000256" key="1">
    <source>
        <dbReference type="SAM" id="Phobius"/>
    </source>
</evidence>
<keyword evidence="4" id="KW-1185">Reference proteome</keyword>
<reference evidence="3 4" key="1">
    <citation type="journal article" date="2017" name="Int. J. Syst. Evol. Microbiol.">
        <title>Roseitalea porphyridii gen. nov., sp. nov., isolated from a red alga, and reclassification of Hoeflea suaedae Chung et al. 2013 as Pseudohoeflea suaedae gen. nov., comb. nov.</title>
        <authorList>
            <person name="Hyeon J.W."/>
            <person name="Jeong S.E."/>
            <person name="Baek K."/>
            <person name="Jeon C.O."/>
        </authorList>
    </citation>
    <scope>NUCLEOTIDE SEQUENCE [LARGE SCALE GENOMIC DNA]</scope>
    <source>
        <strain evidence="3 4">MA7-20</strain>
    </source>
</reference>
<feature type="transmembrane region" description="Helical" evidence="1">
    <location>
        <begin position="174"/>
        <end position="192"/>
    </location>
</feature>
<dbReference type="InterPro" id="IPR007492">
    <property type="entry name" value="LytTR_DNA-bd_dom"/>
</dbReference>
<dbReference type="GO" id="GO:0003677">
    <property type="term" value="F:DNA binding"/>
    <property type="evidence" value="ECO:0007669"/>
    <property type="project" value="InterPro"/>
</dbReference>
<feature type="domain" description="HTH LytTR-type" evidence="2">
    <location>
        <begin position="224"/>
        <end position="313"/>
    </location>
</feature>
<accession>A0A4P6UY68</accession>
<keyword evidence="1" id="KW-0472">Membrane</keyword>